<keyword evidence="2" id="KW-1133">Transmembrane helix</keyword>
<sequence>MAEVRKESTCNAVFKGLSLICSSRLASSAEASRKRGGSSDESRTSSGHRSVASVLGALQRRGIQQEAEAELCAEAELLAEVNGDGVVPRTVLQRDAVQWLEELGPRGLPSSCCVITSLPDWSEVKKGKDLTLRGYVKWFQHAARLVFSCCPEGALTVFLQTDITSGGQWLDKAALLCEVADACGATLLWHKITFDPSSVGAPRQGQSADYSHLLCFMASSGNTVDRRRHDVGADDGRAVLGTKCSIPDLIPRGRKVYAQGMGCDAIEAVLAWISKVVPKVQIVVDPFCGRGTVLALANQIGQLLLFLLLLVVLVLVLVLLLLLSLSCQEQVILAVS</sequence>
<reference evidence="3" key="1">
    <citation type="submission" date="2021-02" db="EMBL/GenBank/DDBJ databases">
        <authorList>
            <person name="Dougan E. K."/>
            <person name="Rhodes N."/>
            <person name="Thang M."/>
            <person name="Chan C."/>
        </authorList>
    </citation>
    <scope>NUCLEOTIDE SEQUENCE</scope>
</reference>
<feature type="compositionally biased region" description="Basic and acidic residues" evidence="1">
    <location>
        <begin position="31"/>
        <end position="43"/>
    </location>
</feature>
<dbReference type="Proteomes" id="UP000626109">
    <property type="component" value="Unassembled WGS sequence"/>
</dbReference>
<dbReference type="Gene3D" id="3.40.50.150">
    <property type="entry name" value="Vaccinia Virus protein VP39"/>
    <property type="match status" value="1"/>
</dbReference>
<dbReference type="Proteomes" id="UP000654075">
    <property type="component" value="Unassembled WGS sequence"/>
</dbReference>
<evidence type="ECO:0008006" key="6">
    <source>
        <dbReference type="Google" id="ProtNLM"/>
    </source>
</evidence>
<accession>A0A813EQG6</accession>
<gene>
    <name evidence="3" type="ORF">PGLA1383_LOCUS21166</name>
    <name evidence="4" type="ORF">PGLA2088_LOCUS45478</name>
</gene>
<name>A0A813EQG6_POLGL</name>
<protein>
    <recommendedName>
        <fullName evidence="6">DNA methylase N-4/N-6 domain-containing protein</fullName>
    </recommendedName>
</protein>
<evidence type="ECO:0000313" key="3">
    <source>
        <dbReference type="EMBL" id="CAE8602935.1"/>
    </source>
</evidence>
<comment type="caution">
    <text evidence="3">The sequence shown here is derived from an EMBL/GenBank/DDBJ whole genome shotgun (WGS) entry which is preliminary data.</text>
</comment>
<organism evidence="3 5">
    <name type="scientific">Polarella glacialis</name>
    <name type="common">Dinoflagellate</name>
    <dbReference type="NCBI Taxonomy" id="89957"/>
    <lineage>
        <taxon>Eukaryota</taxon>
        <taxon>Sar</taxon>
        <taxon>Alveolata</taxon>
        <taxon>Dinophyceae</taxon>
        <taxon>Suessiales</taxon>
        <taxon>Suessiaceae</taxon>
        <taxon>Polarella</taxon>
    </lineage>
</organism>
<evidence type="ECO:0000313" key="4">
    <source>
        <dbReference type="EMBL" id="CAE8729653.1"/>
    </source>
</evidence>
<keyword evidence="2" id="KW-0812">Transmembrane</keyword>
<dbReference type="AlphaFoldDB" id="A0A813EQG6"/>
<proteinExistence type="predicted"/>
<keyword evidence="5" id="KW-1185">Reference proteome</keyword>
<evidence type="ECO:0000256" key="2">
    <source>
        <dbReference type="SAM" id="Phobius"/>
    </source>
</evidence>
<keyword evidence="2" id="KW-0472">Membrane</keyword>
<evidence type="ECO:0000256" key="1">
    <source>
        <dbReference type="SAM" id="MobiDB-lite"/>
    </source>
</evidence>
<evidence type="ECO:0000313" key="5">
    <source>
        <dbReference type="Proteomes" id="UP000654075"/>
    </source>
</evidence>
<dbReference type="EMBL" id="CAJNNV010014823">
    <property type="protein sequence ID" value="CAE8602935.1"/>
    <property type="molecule type" value="Genomic_DNA"/>
</dbReference>
<feature type="region of interest" description="Disordered" evidence="1">
    <location>
        <begin position="31"/>
        <end position="50"/>
    </location>
</feature>
<feature type="transmembrane region" description="Helical" evidence="2">
    <location>
        <begin position="303"/>
        <end position="323"/>
    </location>
</feature>
<dbReference type="EMBL" id="CAJNNW010035728">
    <property type="protein sequence ID" value="CAE8729653.1"/>
    <property type="molecule type" value="Genomic_DNA"/>
</dbReference>
<dbReference type="InterPro" id="IPR029063">
    <property type="entry name" value="SAM-dependent_MTases_sf"/>
</dbReference>
<dbReference type="OrthoDB" id="446074at2759"/>
<dbReference type="SUPFAM" id="SSF53335">
    <property type="entry name" value="S-adenosyl-L-methionine-dependent methyltransferases"/>
    <property type="match status" value="1"/>
</dbReference>